<keyword evidence="3" id="KW-0407">Ion channel</keyword>
<keyword evidence="2" id="KW-0813">Transport</keyword>
<keyword evidence="1" id="KW-0106">Calcium</keyword>
<proteinExistence type="predicted"/>
<dbReference type="InterPro" id="IPR045122">
    <property type="entry name" value="Csc1-like"/>
</dbReference>
<sequence>MGLFGPKVDILDHYERKLGNIEDNVRMEQSSLASKEVPAAFVSFKTRFGAAIALHIQEGVDPTEWITEEAPEPHDVYWPFFTVSFLKRWISKLVVFVAYTSLTIVFLIPVAIVQGLTHLDQLETLFPFLKGILRLSVVSQVITGYLPSLILQLFLSFVPPTMIMLSSLQGYISWSQIQKSACTKVLLFTIWNIFFANVLSGSALYRVNIFLEPKEIPRVLAEAVPSQVRMINFHFV</sequence>
<evidence type="ECO:0000313" key="7">
    <source>
        <dbReference type="EMBL" id="PNX77536.1"/>
    </source>
</evidence>
<dbReference type="EMBL" id="ASHM01032524">
    <property type="protein sequence ID" value="PNX77536.1"/>
    <property type="molecule type" value="Genomic_DNA"/>
</dbReference>
<evidence type="ECO:0000256" key="1">
    <source>
        <dbReference type="ARBA" id="ARBA00022837"/>
    </source>
</evidence>
<keyword evidence="4" id="KW-0812">Transmembrane</keyword>
<dbReference type="Proteomes" id="UP000236291">
    <property type="component" value="Unassembled WGS sequence"/>
</dbReference>
<organism evidence="7 8">
    <name type="scientific">Trifolium pratense</name>
    <name type="common">Red clover</name>
    <dbReference type="NCBI Taxonomy" id="57577"/>
    <lineage>
        <taxon>Eukaryota</taxon>
        <taxon>Viridiplantae</taxon>
        <taxon>Streptophyta</taxon>
        <taxon>Embryophyta</taxon>
        <taxon>Tracheophyta</taxon>
        <taxon>Spermatophyta</taxon>
        <taxon>Magnoliopsida</taxon>
        <taxon>eudicotyledons</taxon>
        <taxon>Gunneridae</taxon>
        <taxon>Pentapetalae</taxon>
        <taxon>rosids</taxon>
        <taxon>fabids</taxon>
        <taxon>Fabales</taxon>
        <taxon>Fabaceae</taxon>
        <taxon>Papilionoideae</taxon>
        <taxon>50 kb inversion clade</taxon>
        <taxon>NPAAA clade</taxon>
        <taxon>Hologalegina</taxon>
        <taxon>IRL clade</taxon>
        <taxon>Trifolieae</taxon>
        <taxon>Trifolium</taxon>
    </lineage>
</organism>
<gene>
    <name evidence="7" type="ORF">L195_g033504</name>
</gene>
<feature type="domain" description="CSC1/OSCA1-like cytosolic" evidence="6">
    <location>
        <begin position="2"/>
        <end position="79"/>
    </location>
</feature>
<keyword evidence="2" id="KW-0406">Ion transport</keyword>
<evidence type="ECO:0000256" key="4">
    <source>
        <dbReference type="SAM" id="Phobius"/>
    </source>
</evidence>
<dbReference type="GO" id="GO:0005886">
    <property type="term" value="C:plasma membrane"/>
    <property type="evidence" value="ECO:0007669"/>
    <property type="project" value="TreeGrafter"/>
</dbReference>
<reference evidence="7 8" key="2">
    <citation type="journal article" date="2017" name="Front. Plant Sci.">
        <title>Gene Classification and Mining of Molecular Markers Useful in Red Clover (Trifolium pratense) Breeding.</title>
        <authorList>
            <person name="Istvanek J."/>
            <person name="Dluhosova J."/>
            <person name="Dluhos P."/>
            <person name="Patkova L."/>
            <person name="Nedelnik J."/>
            <person name="Repkova J."/>
        </authorList>
    </citation>
    <scope>NUCLEOTIDE SEQUENCE [LARGE SCALE GENOMIC DNA]</scope>
    <source>
        <strain evidence="8">cv. Tatra</strain>
        <tissue evidence="7">Young leaves</tissue>
    </source>
</reference>
<feature type="transmembrane region" description="Helical" evidence="4">
    <location>
        <begin position="137"/>
        <end position="165"/>
    </location>
</feature>
<protein>
    <submittedName>
        <fullName evidence="7">ERD (Early-responsive to dehydration stress) family protein</fullName>
    </submittedName>
</protein>
<name>A0A2K3LG78_TRIPR</name>
<feature type="transmembrane region" description="Helical" evidence="4">
    <location>
        <begin position="93"/>
        <end position="117"/>
    </location>
</feature>
<keyword evidence="4" id="KW-0472">Membrane</keyword>
<dbReference type="AlphaFoldDB" id="A0A2K3LG78"/>
<evidence type="ECO:0000256" key="2">
    <source>
        <dbReference type="ARBA" id="ARBA00023065"/>
    </source>
</evidence>
<dbReference type="PANTHER" id="PTHR13018">
    <property type="entry name" value="PROBABLE MEMBRANE PROTEIN DUF221-RELATED"/>
    <property type="match status" value="1"/>
</dbReference>
<evidence type="ECO:0000259" key="6">
    <source>
        <dbReference type="Pfam" id="PF14703"/>
    </source>
</evidence>
<evidence type="ECO:0000256" key="3">
    <source>
        <dbReference type="ARBA" id="ARBA00023303"/>
    </source>
</evidence>
<dbReference type="InterPro" id="IPR003864">
    <property type="entry name" value="CSC1/OSCA1-like_7TM"/>
</dbReference>
<keyword evidence="4" id="KW-1133">Transmembrane helix</keyword>
<dbReference type="GO" id="GO:0005227">
    <property type="term" value="F:calcium-activated cation channel activity"/>
    <property type="evidence" value="ECO:0007669"/>
    <property type="project" value="InterPro"/>
</dbReference>
<comment type="caution">
    <text evidence="7">The sequence shown here is derived from an EMBL/GenBank/DDBJ whole genome shotgun (WGS) entry which is preliminary data.</text>
</comment>
<dbReference type="InterPro" id="IPR027815">
    <property type="entry name" value="CSC1/OSCA1-like_cyt"/>
</dbReference>
<dbReference type="Pfam" id="PF14703">
    <property type="entry name" value="PHM7_cyt"/>
    <property type="match status" value="1"/>
</dbReference>
<feature type="transmembrane region" description="Helical" evidence="4">
    <location>
        <begin position="185"/>
        <end position="205"/>
    </location>
</feature>
<feature type="domain" description="CSC1/OSCA1-like 7TM region" evidence="5">
    <location>
        <begin position="92"/>
        <end position="227"/>
    </location>
</feature>
<evidence type="ECO:0000313" key="8">
    <source>
        <dbReference type="Proteomes" id="UP000236291"/>
    </source>
</evidence>
<dbReference type="PANTHER" id="PTHR13018:SF109">
    <property type="entry name" value="CSC1-LIKE PROTEIN HYP1"/>
    <property type="match status" value="1"/>
</dbReference>
<evidence type="ECO:0000259" key="5">
    <source>
        <dbReference type="Pfam" id="PF02714"/>
    </source>
</evidence>
<reference evidence="7 8" key="1">
    <citation type="journal article" date="2014" name="Am. J. Bot.">
        <title>Genome assembly and annotation for red clover (Trifolium pratense; Fabaceae).</title>
        <authorList>
            <person name="Istvanek J."/>
            <person name="Jaros M."/>
            <person name="Krenek A."/>
            <person name="Repkova J."/>
        </authorList>
    </citation>
    <scope>NUCLEOTIDE SEQUENCE [LARGE SCALE GENOMIC DNA]</scope>
    <source>
        <strain evidence="8">cv. Tatra</strain>
        <tissue evidence="7">Young leaves</tissue>
    </source>
</reference>
<accession>A0A2K3LG78</accession>
<dbReference type="Pfam" id="PF02714">
    <property type="entry name" value="RSN1_7TM"/>
    <property type="match status" value="1"/>
</dbReference>